<sequence>MLQHPPSSSRPNRFVADHPPSAASANCSNNNNNIDHTDLASQQHSQMKFIKKRLSSSNLALPTMANLLTDNLTEDVLQSPINTDTVITAISSSTPLPPSTKDKLKVVRPTAKIMQSRIYFHQHAELLFLNFEDFYLETKEDVDIVIKFIELTFQNYITDEELQRGNSSPTSPIPRRNSFAKSSNPKKNVDVYVNYDRFYCHESLLKYYTEKISYLEMNYYRSVKRFTTESIEDKHLMKLERTLRELKEEEGVVQDAVIKNFEILGDRYIISENLIARGTFGRVFLGSNKDTGEFVAIKELKRKNIDNVERLKEFIDREMTICKLLSDSLKNGDEQHIGKKYICKFYDVIYTETNYYIVMEYMANGSLENPFEEREVFPSHVVKKFFKQIAHAIHYIHNTLGICHRDIQLANLCLGQDQDIRLIDFGLSDFFTPNVRKHSSFCGNKDYASPEMILSDRYVGNEVDCYALGVLLYKMLVGYYPFRNTIDKILGQFYIPLDELEREGVLNSQSISLIKGLLEKDVSKRFTATDILNHEWLQDARV</sequence>
<organism evidence="9 10">
    <name type="scientific">Naegleria fowleri</name>
    <name type="common">Brain eating amoeba</name>
    <dbReference type="NCBI Taxonomy" id="5763"/>
    <lineage>
        <taxon>Eukaryota</taxon>
        <taxon>Discoba</taxon>
        <taxon>Heterolobosea</taxon>
        <taxon>Tetramitia</taxon>
        <taxon>Eutetramitia</taxon>
        <taxon>Vahlkampfiidae</taxon>
        <taxon>Naegleria</taxon>
    </lineage>
</organism>
<keyword evidence="2" id="KW-0808">Transferase</keyword>
<dbReference type="PANTHER" id="PTHR24346">
    <property type="entry name" value="MAP/MICROTUBULE AFFINITY-REGULATING KINASE"/>
    <property type="match status" value="1"/>
</dbReference>
<dbReference type="InterPro" id="IPR011009">
    <property type="entry name" value="Kinase-like_dom_sf"/>
</dbReference>
<dbReference type="GO" id="GO:0005524">
    <property type="term" value="F:ATP binding"/>
    <property type="evidence" value="ECO:0007669"/>
    <property type="project" value="UniProtKB-KW"/>
</dbReference>
<dbReference type="GeneID" id="68110355"/>
<dbReference type="PROSITE" id="PS50011">
    <property type="entry name" value="PROTEIN_KINASE_DOM"/>
    <property type="match status" value="1"/>
</dbReference>
<feature type="compositionally biased region" description="Polar residues" evidence="7">
    <location>
        <begin position="1"/>
        <end position="11"/>
    </location>
</feature>
<keyword evidence="10" id="KW-1185">Reference proteome</keyword>
<dbReference type="Gene3D" id="1.10.510.10">
    <property type="entry name" value="Transferase(Phosphotransferase) domain 1"/>
    <property type="match status" value="1"/>
</dbReference>
<evidence type="ECO:0000313" key="9">
    <source>
        <dbReference type="EMBL" id="KAF0977815.1"/>
    </source>
</evidence>
<evidence type="ECO:0000313" key="10">
    <source>
        <dbReference type="Proteomes" id="UP000444721"/>
    </source>
</evidence>
<dbReference type="VEuPathDB" id="AmoebaDB:NF0030660"/>
<dbReference type="Pfam" id="PF00069">
    <property type="entry name" value="Pkinase"/>
    <property type="match status" value="1"/>
</dbReference>
<evidence type="ECO:0000256" key="1">
    <source>
        <dbReference type="ARBA" id="ARBA00022527"/>
    </source>
</evidence>
<evidence type="ECO:0000256" key="3">
    <source>
        <dbReference type="ARBA" id="ARBA00022741"/>
    </source>
</evidence>
<feature type="coiled-coil region" evidence="6">
    <location>
        <begin position="229"/>
        <end position="256"/>
    </location>
</feature>
<name>A0A6A5BWW5_NAEFO</name>
<evidence type="ECO:0000259" key="8">
    <source>
        <dbReference type="PROSITE" id="PS50011"/>
    </source>
</evidence>
<dbReference type="InterPro" id="IPR000719">
    <property type="entry name" value="Prot_kinase_dom"/>
</dbReference>
<dbReference type="OrthoDB" id="10252171at2759"/>
<accession>A0A6A5BWW5</accession>
<dbReference type="AlphaFoldDB" id="A0A6A5BWW5"/>
<keyword evidence="5" id="KW-0067">ATP-binding</keyword>
<dbReference type="GO" id="GO:0005737">
    <property type="term" value="C:cytoplasm"/>
    <property type="evidence" value="ECO:0007669"/>
    <property type="project" value="TreeGrafter"/>
</dbReference>
<feature type="domain" description="Protein kinase" evidence="8">
    <location>
        <begin position="269"/>
        <end position="537"/>
    </location>
</feature>
<evidence type="ECO:0000256" key="5">
    <source>
        <dbReference type="ARBA" id="ARBA00022840"/>
    </source>
</evidence>
<proteinExistence type="predicted"/>
<dbReference type="VEuPathDB" id="AmoebaDB:NfTy_059190"/>
<dbReference type="RefSeq" id="XP_044562528.1">
    <property type="nucleotide sequence ID" value="XM_044706408.1"/>
</dbReference>
<dbReference type="SUPFAM" id="SSF56112">
    <property type="entry name" value="Protein kinase-like (PK-like)"/>
    <property type="match status" value="1"/>
</dbReference>
<feature type="region of interest" description="Disordered" evidence="7">
    <location>
        <begin position="162"/>
        <end position="183"/>
    </location>
</feature>
<dbReference type="VEuPathDB" id="AmoebaDB:FDP41_003137"/>
<keyword evidence="3" id="KW-0547">Nucleotide-binding</keyword>
<feature type="region of interest" description="Disordered" evidence="7">
    <location>
        <begin position="1"/>
        <end position="22"/>
    </location>
</feature>
<dbReference type="GO" id="GO:0035556">
    <property type="term" value="P:intracellular signal transduction"/>
    <property type="evidence" value="ECO:0007669"/>
    <property type="project" value="TreeGrafter"/>
</dbReference>
<evidence type="ECO:0000256" key="6">
    <source>
        <dbReference type="SAM" id="Coils"/>
    </source>
</evidence>
<gene>
    <name evidence="9" type="ORF">FDP41_003137</name>
</gene>
<protein>
    <recommendedName>
        <fullName evidence="8">Protein kinase domain-containing protein</fullName>
    </recommendedName>
</protein>
<dbReference type="Proteomes" id="UP000444721">
    <property type="component" value="Unassembled WGS sequence"/>
</dbReference>
<evidence type="ECO:0000256" key="2">
    <source>
        <dbReference type="ARBA" id="ARBA00022679"/>
    </source>
</evidence>
<evidence type="ECO:0000256" key="7">
    <source>
        <dbReference type="SAM" id="MobiDB-lite"/>
    </source>
</evidence>
<dbReference type="FunFam" id="1.10.510.10:FF:000571">
    <property type="entry name" value="Maternal embryonic leucine zipper kinase"/>
    <property type="match status" value="1"/>
</dbReference>
<evidence type="ECO:0000256" key="4">
    <source>
        <dbReference type="ARBA" id="ARBA00022777"/>
    </source>
</evidence>
<dbReference type="PANTHER" id="PTHR24346:SF82">
    <property type="entry name" value="KP78A-RELATED"/>
    <property type="match status" value="1"/>
</dbReference>
<dbReference type="EMBL" id="VFQX01000033">
    <property type="protein sequence ID" value="KAF0977815.1"/>
    <property type="molecule type" value="Genomic_DNA"/>
</dbReference>
<dbReference type="GO" id="GO:0004674">
    <property type="term" value="F:protein serine/threonine kinase activity"/>
    <property type="evidence" value="ECO:0007669"/>
    <property type="project" value="UniProtKB-KW"/>
</dbReference>
<comment type="caution">
    <text evidence="9">The sequence shown here is derived from an EMBL/GenBank/DDBJ whole genome shotgun (WGS) entry which is preliminary data.</text>
</comment>
<reference evidence="9 10" key="1">
    <citation type="journal article" date="2019" name="Sci. Rep.">
        <title>Nanopore sequencing improves the draft genome of the human pathogenic amoeba Naegleria fowleri.</title>
        <authorList>
            <person name="Liechti N."/>
            <person name="Schurch N."/>
            <person name="Bruggmann R."/>
            <person name="Wittwer M."/>
        </authorList>
    </citation>
    <scope>NUCLEOTIDE SEQUENCE [LARGE SCALE GENOMIC DNA]</scope>
    <source>
        <strain evidence="9 10">ATCC 30894</strain>
    </source>
</reference>
<keyword evidence="1" id="KW-0723">Serine/threonine-protein kinase</keyword>
<keyword evidence="6" id="KW-0175">Coiled coil</keyword>
<keyword evidence="4" id="KW-0418">Kinase</keyword>